<dbReference type="InterPro" id="IPR019397">
    <property type="entry name" value="Uncharacterised_TMEM39"/>
</dbReference>
<keyword evidence="4 7" id="KW-1133">Transmembrane helix</keyword>
<accession>A0ABD6EDF0</accession>
<dbReference type="GO" id="GO:0016020">
    <property type="term" value="C:membrane"/>
    <property type="evidence" value="ECO:0007669"/>
    <property type="project" value="UniProtKB-SubCell"/>
</dbReference>
<protein>
    <recommendedName>
        <fullName evidence="10">Transmembrane protein 39A</fullName>
    </recommendedName>
</protein>
<proteinExistence type="inferred from homology"/>
<feature type="transmembrane region" description="Helical" evidence="7">
    <location>
        <begin position="151"/>
        <end position="169"/>
    </location>
</feature>
<feature type="region of interest" description="Disordered" evidence="6">
    <location>
        <begin position="1"/>
        <end position="39"/>
    </location>
</feature>
<dbReference type="Pfam" id="PF10271">
    <property type="entry name" value="Tmp39"/>
    <property type="match status" value="1"/>
</dbReference>
<dbReference type="Proteomes" id="UP001608902">
    <property type="component" value="Unassembled WGS sequence"/>
</dbReference>
<sequence>MVGRSTVRSRHHGNRPSTSGVSNSHISPKSDEKGRSGDTSGLTVPIHPIWPEMPQGQGELFFECTLFLYSVLALFLQYLNLYKTLWWLPKSYWHYSMKFHLINPYLLSCVGLLLGARVTRCFWNTITDLAAAASQGTSGVQLMMWRIIEWAIVKTPMITMVLTSFIFSFSRVYSDFPLKSMLYFGHPFVFFVFLFHNEVVYKTRRVMSILHFIVKGGDLSEINNSPMLYSGEAPPSLVDIDSVVHMCSSNPVQIREEVSILMKDFSLRLKHCFFSGVSTAYLSVFVPCVFTPQTSYTGIPQYMHIDVSWVIELFLIVLFTSFSLYMAYLLPINYCDLLHRSSVHLGEWRKCDIRQPAAPSHTGANIPVTNSPPNPIWSEADDLYPDGSIVRYGGQTYRAIATPGTQGVAAEPGNADHIRFRRIGADSVTVVNAMCVFQILMIAAQFWMLILTTDWQHIVTLVLLMFANYLLLAKVFKDRVVIGRIYNPSPEDILLIRQMQQGG</sequence>
<dbReference type="PANTHER" id="PTHR12995:SF4">
    <property type="entry name" value="FI21814P1"/>
    <property type="match status" value="1"/>
</dbReference>
<evidence type="ECO:0000256" key="4">
    <source>
        <dbReference type="ARBA" id="ARBA00022989"/>
    </source>
</evidence>
<feature type="transmembrane region" description="Helical" evidence="7">
    <location>
        <begin position="307"/>
        <end position="330"/>
    </location>
</feature>
<evidence type="ECO:0000256" key="7">
    <source>
        <dbReference type="SAM" id="Phobius"/>
    </source>
</evidence>
<dbReference type="AlphaFoldDB" id="A0ABD6EDF0"/>
<evidence type="ECO:0000313" key="9">
    <source>
        <dbReference type="Proteomes" id="UP001608902"/>
    </source>
</evidence>
<keyword evidence="9" id="KW-1185">Reference proteome</keyword>
<feature type="transmembrane region" description="Helical" evidence="7">
    <location>
        <begin position="60"/>
        <end position="79"/>
    </location>
</feature>
<evidence type="ECO:0000313" key="8">
    <source>
        <dbReference type="EMBL" id="MFH4974717.1"/>
    </source>
</evidence>
<dbReference type="PANTHER" id="PTHR12995">
    <property type="entry name" value="FI21814P1"/>
    <property type="match status" value="1"/>
</dbReference>
<feature type="transmembrane region" description="Helical" evidence="7">
    <location>
        <begin position="181"/>
        <end position="201"/>
    </location>
</feature>
<feature type="compositionally biased region" description="Polar residues" evidence="6">
    <location>
        <begin position="15"/>
        <end position="27"/>
    </location>
</feature>
<organism evidence="8 9">
    <name type="scientific">Gnathostoma spinigerum</name>
    <dbReference type="NCBI Taxonomy" id="75299"/>
    <lineage>
        <taxon>Eukaryota</taxon>
        <taxon>Metazoa</taxon>
        <taxon>Ecdysozoa</taxon>
        <taxon>Nematoda</taxon>
        <taxon>Chromadorea</taxon>
        <taxon>Rhabditida</taxon>
        <taxon>Spirurina</taxon>
        <taxon>Gnathostomatomorpha</taxon>
        <taxon>Gnathostomatoidea</taxon>
        <taxon>Gnathostomatidae</taxon>
        <taxon>Gnathostoma</taxon>
    </lineage>
</organism>
<reference evidence="8 9" key="1">
    <citation type="submission" date="2024-08" db="EMBL/GenBank/DDBJ databases">
        <title>Gnathostoma spinigerum genome.</title>
        <authorList>
            <person name="Gonzalez-Bertolin B."/>
            <person name="Monzon S."/>
            <person name="Zaballos A."/>
            <person name="Jimenez P."/>
            <person name="Dekumyoy P."/>
            <person name="Varona S."/>
            <person name="Cuesta I."/>
            <person name="Sumanam S."/>
            <person name="Adisakwattana P."/>
            <person name="Gasser R.B."/>
            <person name="Hernandez-Gonzalez A."/>
            <person name="Young N.D."/>
            <person name="Perteguer M.J."/>
        </authorList>
    </citation>
    <scope>NUCLEOTIDE SEQUENCE [LARGE SCALE GENOMIC DNA]</scope>
    <source>
        <strain evidence="8">AL3</strain>
        <tissue evidence="8">Liver</tissue>
    </source>
</reference>
<keyword evidence="5 7" id="KW-0472">Membrane</keyword>
<feature type="transmembrane region" description="Helical" evidence="7">
    <location>
        <begin position="455"/>
        <end position="476"/>
    </location>
</feature>
<feature type="transmembrane region" description="Helical" evidence="7">
    <location>
        <begin position="99"/>
        <end position="116"/>
    </location>
</feature>
<keyword evidence="3 7" id="KW-0812">Transmembrane</keyword>
<evidence type="ECO:0000256" key="6">
    <source>
        <dbReference type="SAM" id="MobiDB-lite"/>
    </source>
</evidence>
<evidence type="ECO:0000256" key="3">
    <source>
        <dbReference type="ARBA" id="ARBA00022692"/>
    </source>
</evidence>
<evidence type="ECO:0000256" key="5">
    <source>
        <dbReference type="ARBA" id="ARBA00023136"/>
    </source>
</evidence>
<evidence type="ECO:0000256" key="1">
    <source>
        <dbReference type="ARBA" id="ARBA00004141"/>
    </source>
</evidence>
<comment type="caution">
    <text evidence="8">The sequence shown here is derived from an EMBL/GenBank/DDBJ whole genome shotgun (WGS) entry which is preliminary data.</text>
</comment>
<feature type="transmembrane region" description="Helical" evidence="7">
    <location>
        <begin position="272"/>
        <end position="292"/>
    </location>
</feature>
<gene>
    <name evidence="8" type="ORF">AB6A40_001426</name>
</gene>
<comment type="similarity">
    <text evidence="2">Belongs to the TMEM39 family.</text>
</comment>
<name>A0ABD6EDF0_9BILA</name>
<evidence type="ECO:0008006" key="10">
    <source>
        <dbReference type="Google" id="ProtNLM"/>
    </source>
</evidence>
<comment type="subcellular location">
    <subcellularLocation>
        <location evidence="1">Membrane</location>
        <topology evidence="1">Multi-pass membrane protein</topology>
    </subcellularLocation>
</comment>
<feature type="transmembrane region" description="Helical" evidence="7">
    <location>
        <begin position="428"/>
        <end position="449"/>
    </location>
</feature>
<dbReference type="EMBL" id="JBGFUD010000529">
    <property type="protein sequence ID" value="MFH4974717.1"/>
    <property type="molecule type" value="Genomic_DNA"/>
</dbReference>
<evidence type="ECO:0000256" key="2">
    <source>
        <dbReference type="ARBA" id="ARBA00010737"/>
    </source>
</evidence>